<dbReference type="PANTHER" id="PTHR21248:SF22">
    <property type="entry name" value="PHOSPHOLIPASE D"/>
    <property type="match status" value="1"/>
</dbReference>
<dbReference type="RefSeq" id="WP_159184669.1">
    <property type="nucleotide sequence ID" value="NZ_JACVJL010000013.1"/>
</dbReference>
<dbReference type="SUPFAM" id="SSF56024">
    <property type="entry name" value="Phospholipase D/nuclease"/>
    <property type="match status" value="2"/>
</dbReference>
<dbReference type="SMART" id="SM00155">
    <property type="entry name" value="PLDc"/>
    <property type="match status" value="2"/>
</dbReference>
<dbReference type="GO" id="GO:0008808">
    <property type="term" value="F:cardiolipin synthase activity"/>
    <property type="evidence" value="ECO:0007669"/>
    <property type="project" value="UniProtKB-UniRule"/>
</dbReference>
<evidence type="ECO:0000256" key="1">
    <source>
        <dbReference type="ARBA" id="ARBA00004651"/>
    </source>
</evidence>
<keyword evidence="9 13" id="KW-0472">Membrane</keyword>
<keyword evidence="10" id="KW-0594">Phospholipid biosynthesis</keyword>
<keyword evidence="6" id="KW-0677">Repeat</keyword>
<reference evidence="15 16" key="1">
    <citation type="submission" date="2020-09" db="EMBL/GenBank/DDBJ databases">
        <title>Development of specific Francisella tularensis PCR assay based on in-depth characterization of family Francisellaceae.</title>
        <authorList>
            <person name="Ohrman C."/>
            <person name="Sahl J."/>
            <person name="Sjodin A."/>
            <person name="Uneklint I."/>
            <person name="Ballard R."/>
            <person name="Karlsson L."/>
            <person name="Mcdonough R."/>
            <person name="Sundell D."/>
            <person name="Soria K."/>
            <person name="Brindeflk B."/>
            <person name="Vallesi A."/>
            <person name="Ramirez-Paredes J.G."/>
            <person name="Colquhoun D."/>
            <person name="Myrtennas K."/>
            <person name="Birdsell D."/>
            <person name="Johansson A."/>
            <person name="Wagner D."/>
            <person name="Forsman M."/>
        </authorList>
    </citation>
    <scope>NUCLEOTIDE SEQUENCE [LARGE SCALE GENOMIC DNA]</scope>
    <source>
        <strain evidence="15 16">FSC1140</strain>
    </source>
</reference>
<dbReference type="PANTHER" id="PTHR21248">
    <property type="entry name" value="CARDIOLIPIN SYNTHASE"/>
    <property type="match status" value="1"/>
</dbReference>
<feature type="domain" description="PLD phosphodiesterase" evidence="14">
    <location>
        <begin position="391"/>
        <end position="418"/>
    </location>
</feature>
<comment type="subcellular location">
    <subcellularLocation>
        <location evidence="1">Cell membrane</location>
        <topology evidence="1">Multi-pass membrane protein</topology>
    </subcellularLocation>
</comment>
<evidence type="ECO:0000256" key="8">
    <source>
        <dbReference type="ARBA" id="ARBA00023098"/>
    </source>
</evidence>
<evidence type="ECO:0000256" key="5">
    <source>
        <dbReference type="ARBA" id="ARBA00022692"/>
    </source>
</evidence>
<evidence type="ECO:0000256" key="12">
    <source>
        <dbReference type="NCBIfam" id="TIGR04265"/>
    </source>
</evidence>
<dbReference type="EMBL" id="JACVKN010000076">
    <property type="protein sequence ID" value="MBK2064785.1"/>
    <property type="molecule type" value="Genomic_DNA"/>
</dbReference>
<keyword evidence="16" id="KW-1185">Reference proteome</keyword>
<dbReference type="NCBIfam" id="TIGR04265">
    <property type="entry name" value="bac_cardiolipin"/>
    <property type="match status" value="1"/>
</dbReference>
<protein>
    <recommendedName>
        <fullName evidence="12">Cardiolipin synthase</fullName>
        <ecNumber evidence="12">2.7.8.-</ecNumber>
    </recommendedName>
</protein>
<feature type="transmembrane region" description="Helical" evidence="13">
    <location>
        <begin position="42"/>
        <end position="63"/>
    </location>
</feature>
<dbReference type="PROSITE" id="PS50035">
    <property type="entry name" value="PLD"/>
    <property type="match status" value="2"/>
</dbReference>
<dbReference type="Pfam" id="PF13396">
    <property type="entry name" value="PLDc_N"/>
    <property type="match status" value="1"/>
</dbReference>
<evidence type="ECO:0000256" key="3">
    <source>
        <dbReference type="ARBA" id="ARBA00022516"/>
    </source>
</evidence>
<feature type="transmembrane region" description="Helical" evidence="13">
    <location>
        <begin position="7"/>
        <end position="30"/>
    </location>
</feature>
<sequence length="476" mass="54929">MENFLNSLVYILEANTILFICQAFTIFVVLKLIVDKKSPSNILAWLLAILFIPYIAIPFFFIFQRKDKRKFWQKNAMSMDDTKSFDKSCIYQNSCQDLPVSVIRTFSNLELSTLTMKNSFDIYTDGTKSFEVFIEAIKSAKHSIYIQTYIIKNDTTSKLVIRALEQKAAEGVEVKMMIDSLGSFYIYLHNRKIFKNLRKLGAQVVFFMPVISNPLRNYINYRNHRKIYIFDNQTVFSGGMNIGDEYMSPIEHEGMWDDILFKIQGDSLAYFLKVFCSDWHFATNEELEFKIENTISQEDFVQVIPSGPDLQEDQLYSGLITAINSAKEKLWIITPYLIPSAELYHSIILAKKKGIDVKIITPKKSNHQLVDRARASYIRDFLANDIDVHFTKNMIHAKAVLIDNNIAMLGSVNLDNRSLFLNYEIATFLYSKNDVEKIYQWADKILADSTQSTQHMTTSRGSLIAESILKILTPLM</sequence>
<evidence type="ECO:0000256" key="7">
    <source>
        <dbReference type="ARBA" id="ARBA00022989"/>
    </source>
</evidence>
<dbReference type="InterPro" id="IPR027379">
    <property type="entry name" value="CLS_N"/>
</dbReference>
<dbReference type="GO" id="GO:0005886">
    <property type="term" value="C:plasma membrane"/>
    <property type="evidence" value="ECO:0007669"/>
    <property type="project" value="UniProtKB-SubCell"/>
</dbReference>
<feature type="domain" description="PLD phosphodiesterase" evidence="14">
    <location>
        <begin position="219"/>
        <end position="246"/>
    </location>
</feature>
<evidence type="ECO:0000256" key="4">
    <source>
        <dbReference type="ARBA" id="ARBA00022679"/>
    </source>
</evidence>
<name>A0A9Q2KPF7_9GAMM</name>
<evidence type="ECO:0000256" key="2">
    <source>
        <dbReference type="ARBA" id="ARBA00022475"/>
    </source>
</evidence>
<comment type="caution">
    <text evidence="15">The sequence shown here is derived from an EMBL/GenBank/DDBJ whole genome shotgun (WGS) entry which is preliminary data.</text>
</comment>
<evidence type="ECO:0000256" key="10">
    <source>
        <dbReference type="ARBA" id="ARBA00023209"/>
    </source>
</evidence>
<dbReference type="CDD" id="cd09156">
    <property type="entry name" value="PLDc_CLS_unchar1_1"/>
    <property type="match status" value="1"/>
</dbReference>
<keyword evidence="2" id="KW-1003">Cell membrane</keyword>
<dbReference type="InterPro" id="IPR025202">
    <property type="entry name" value="PLD-like_dom"/>
</dbReference>
<dbReference type="Pfam" id="PF13091">
    <property type="entry name" value="PLDc_2"/>
    <property type="match status" value="2"/>
</dbReference>
<gene>
    <name evidence="15" type="primary">cls</name>
    <name evidence="15" type="ORF">IB647_03275</name>
</gene>
<evidence type="ECO:0000256" key="9">
    <source>
        <dbReference type="ARBA" id="ARBA00023136"/>
    </source>
</evidence>
<evidence type="ECO:0000259" key="14">
    <source>
        <dbReference type="PROSITE" id="PS50035"/>
    </source>
</evidence>
<dbReference type="InterPro" id="IPR022924">
    <property type="entry name" value="Cardiolipin_synthase"/>
</dbReference>
<keyword evidence="11" id="KW-1208">Phospholipid metabolism</keyword>
<proteinExistence type="predicted"/>
<dbReference type="AlphaFoldDB" id="A0A9Q2KPF7"/>
<dbReference type="InterPro" id="IPR001736">
    <property type="entry name" value="PLipase_D/transphosphatidylase"/>
</dbReference>
<evidence type="ECO:0000256" key="11">
    <source>
        <dbReference type="ARBA" id="ARBA00023264"/>
    </source>
</evidence>
<evidence type="ECO:0000313" key="15">
    <source>
        <dbReference type="EMBL" id="MBK2064785.1"/>
    </source>
</evidence>
<accession>A0A9Q2KPF7</accession>
<organism evidence="15 16">
    <name type="scientific">Francisella noatunensis</name>
    <dbReference type="NCBI Taxonomy" id="657445"/>
    <lineage>
        <taxon>Bacteria</taxon>
        <taxon>Pseudomonadati</taxon>
        <taxon>Pseudomonadota</taxon>
        <taxon>Gammaproteobacteria</taxon>
        <taxon>Thiotrichales</taxon>
        <taxon>Francisellaceae</taxon>
        <taxon>Francisella</taxon>
    </lineage>
</organism>
<keyword evidence="7 13" id="KW-1133">Transmembrane helix</keyword>
<keyword evidence="8" id="KW-0443">Lipid metabolism</keyword>
<evidence type="ECO:0000256" key="13">
    <source>
        <dbReference type="SAM" id="Phobius"/>
    </source>
</evidence>
<keyword evidence="3" id="KW-0444">Lipid biosynthesis</keyword>
<dbReference type="Gene3D" id="3.30.870.10">
    <property type="entry name" value="Endonuclease Chain A"/>
    <property type="match status" value="2"/>
</dbReference>
<keyword evidence="5 13" id="KW-0812">Transmembrane</keyword>
<dbReference type="GO" id="GO:0032049">
    <property type="term" value="P:cardiolipin biosynthetic process"/>
    <property type="evidence" value="ECO:0007669"/>
    <property type="project" value="UniProtKB-UniRule"/>
</dbReference>
<dbReference type="GeneID" id="93255458"/>
<evidence type="ECO:0000313" key="16">
    <source>
        <dbReference type="Proteomes" id="UP000701999"/>
    </source>
</evidence>
<dbReference type="EC" id="2.7.8.-" evidence="12"/>
<keyword evidence="4" id="KW-0808">Transferase</keyword>
<dbReference type="Proteomes" id="UP000701999">
    <property type="component" value="Unassembled WGS sequence"/>
</dbReference>
<evidence type="ECO:0000256" key="6">
    <source>
        <dbReference type="ARBA" id="ARBA00022737"/>
    </source>
</evidence>